<organism evidence="2 3">
    <name type="scientific">Pichia inconspicua</name>
    <dbReference type="NCBI Taxonomy" id="52247"/>
    <lineage>
        <taxon>Eukaryota</taxon>
        <taxon>Fungi</taxon>
        <taxon>Dikarya</taxon>
        <taxon>Ascomycota</taxon>
        <taxon>Saccharomycotina</taxon>
        <taxon>Pichiomycetes</taxon>
        <taxon>Pichiales</taxon>
        <taxon>Pichiaceae</taxon>
        <taxon>Pichia</taxon>
    </lineage>
</organism>
<keyword evidence="1" id="KW-0732">Signal</keyword>
<comment type="caution">
    <text evidence="2">The sequence shown here is derived from an EMBL/GenBank/DDBJ whole genome shotgun (WGS) entry which is preliminary data.</text>
</comment>
<reference evidence="2 3" key="1">
    <citation type="journal article" date="2019" name="Front. Genet.">
        <title>Whole-Genome Sequencing of the Opportunistic Yeast Pathogen Candida inconspicua Uncovers Its Hybrid Origin.</title>
        <authorList>
            <person name="Mixao V."/>
            <person name="Hansen A.P."/>
            <person name="Saus E."/>
            <person name="Boekhout T."/>
            <person name="Lass-Florl C."/>
            <person name="Gabaldon T."/>
        </authorList>
    </citation>
    <scope>NUCLEOTIDE SEQUENCE [LARGE SCALE GENOMIC DNA]</scope>
    <source>
        <strain evidence="2 3">CBS 180</strain>
    </source>
</reference>
<sequence length="451" mass="51671">MNHLLIHLILLVAGCFSSPLNLLHHGKRDSDINDLLQSKTAYKNLPPLKSHPSAEERTLKAGEIPNYVTQYAPLVFLYSEEKYLPYNIEKYVSNFRPTWRNGTTIDILGKNPKDPFYQNQKLNLSDLEHLPNSKEELVFLTSLSDFDTDPEFITGKNNKPNLYTGEISDAPVVLIVTDKGNGWIDAYWFYFYSFNLGPFVMGFGPFGDHVGDWEHSLVRFYNGEPVVVWMSAHGGGGAYFYEQLEKESLDGTGIGIGNGKQPVIFSSRGTHANYPSTGQHSHDIPYAILSDFTDRGSLWNPAMNYLAYTFTLNDESDEFEISYGNGSHPLREQRFGKWLKFNGAWGDPTLDPDDPRQHWSPFEWKYIDGPTGPLTKNLLRTSPCQRAKWWNFWNGCNIRRYIQYGEGIFDKEGNNSCGHFYSRFQNKYIRRIVETLTMGGWICFLADLFYG</sequence>
<dbReference type="InterPro" id="IPR009291">
    <property type="entry name" value="Vps62"/>
</dbReference>
<evidence type="ECO:0000313" key="2">
    <source>
        <dbReference type="EMBL" id="TID17614.1"/>
    </source>
</evidence>
<dbReference type="Proteomes" id="UP000307173">
    <property type="component" value="Unassembled WGS sequence"/>
</dbReference>
<accession>A0A4T0WXB3</accession>
<evidence type="ECO:0008006" key="4">
    <source>
        <dbReference type="Google" id="ProtNLM"/>
    </source>
</evidence>
<gene>
    <name evidence="2" type="ORF">CANINC_003980</name>
</gene>
<dbReference type="OrthoDB" id="188042at2759"/>
<protein>
    <recommendedName>
        <fullName evidence="4">Vacuolar protein sorting-associated protein 62</fullName>
    </recommendedName>
</protein>
<dbReference type="PANTHER" id="PTHR48220:SF1">
    <property type="entry name" value="VACUOLAR PROTEIN SORTING-ASSOCIATED PROTEIN 62-RELATED"/>
    <property type="match status" value="1"/>
</dbReference>
<evidence type="ECO:0000313" key="3">
    <source>
        <dbReference type="Proteomes" id="UP000307173"/>
    </source>
</evidence>
<dbReference type="GO" id="GO:0000329">
    <property type="term" value="C:fungal-type vacuole membrane"/>
    <property type="evidence" value="ECO:0007669"/>
    <property type="project" value="TreeGrafter"/>
</dbReference>
<dbReference type="Pfam" id="PF06101">
    <property type="entry name" value="Vps62"/>
    <property type="match status" value="1"/>
</dbReference>
<evidence type="ECO:0000256" key="1">
    <source>
        <dbReference type="SAM" id="SignalP"/>
    </source>
</evidence>
<dbReference type="STRING" id="52247.A0A4T0WXB3"/>
<feature type="chain" id="PRO_5020708041" description="Vacuolar protein sorting-associated protein 62" evidence="1">
    <location>
        <begin position="18"/>
        <end position="451"/>
    </location>
</feature>
<dbReference type="EMBL" id="SELW01000624">
    <property type="protein sequence ID" value="TID17614.1"/>
    <property type="molecule type" value="Genomic_DNA"/>
</dbReference>
<dbReference type="InterPro" id="IPR053102">
    <property type="entry name" value="VPS_Associated"/>
</dbReference>
<feature type="signal peptide" evidence="1">
    <location>
        <begin position="1"/>
        <end position="17"/>
    </location>
</feature>
<name>A0A4T0WXB3_9ASCO</name>
<keyword evidence="3" id="KW-1185">Reference proteome</keyword>
<proteinExistence type="predicted"/>
<dbReference type="GO" id="GO:0006623">
    <property type="term" value="P:protein targeting to vacuole"/>
    <property type="evidence" value="ECO:0007669"/>
    <property type="project" value="TreeGrafter"/>
</dbReference>
<dbReference type="AlphaFoldDB" id="A0A4T0WXB3"/>
<dbReference type="PANTHER" id="PTHR48220">
    <property type="match status" value="1"/>
</dbReference>